<feature type="domain" description="DUF1722" evidence="1">
    <location>
        <begin position="197"/>
        <end position="313"/>
    </location>
</feature>
<dbReference type="Proteomes" id="UP000429555">
    <property type="component" value="Unassembled WGS sequence"/>
</dbReference>
<evidence type="ECO:0000259" key="1">
    <source>
        <dbReference type="Pfam" id="PF08349"/>
    </source>
</evidence>
<protein>
    <submittedName>
        <fullName evidence="2">DUF1722 domain-containing protein</fullName>
    </submittedName>
</protein>
<dbReference type="InterPro" id="IPR017087">
    <property type="entry name" value="UCP037004"/>
</dbReference>
<dbReference type="PIRSF" id="PIRSF037004">
    <property type="entry name" value="UCP037004"/>
    <property type="match status" value="1"/>
</dbReference>
<accession>A0A6I4KTL5</accession>
<evidence type="ECO:0000313" key="3">
    <source>
        <dbReference type="Proteomes" id="UP000429555"/>
    </source>
</evidence>
<evidence type="ECO:0000313" key="2">
    <source>
        <dbReference type="EMBL" id="MVW75061.1"/>
    </source>
</evidence>
<dbReference type="EMBL" id="WKJZ01000001">
    <property type="protein sequence ID" value="MVW75061.1"/>
    <property type="molecule type" value="Genomic_DNA"/>
</dbReference>
<dbReference type="PANTHER" id="PTHR30087:SF0">
    <property type="entry name" value="INNER MEMBRANE PROTEIN"/>
    <property type="match status" value="1"/>
</dbReference>
<gene>
    <name evidence="2" type="ORF">GJV18_07005</name>
</gene>
<dbReference type="InterPro" id="IPR013560">
    <property type="entry name" value="DUF1722"/>
</dbReference>
<dbReference type="AlphaFoldDB" id="A0A6I4KTL5"/>
<dbReference type="Pfam" id="PF04463">
    <property type="entry name" value="2-thiour_desulf"/>
    <property type="match status" value="1"/>
</dbReference>
<dbReference type="Pfam" id="PF08349">
    <property type="entry name" value="DUF1722"/>
    <property type="match status" value="1"/>
</dbReference>
<keyword evidence="3" id="KW-1185">Reference proteome</keyword>
<dbReference type="RefSeq" id="WP_160343982.1">
    <property type="nucleotide sequence ID" value="NZ_WKJZ01000001.1"/>
</dbReference>
<sequence length="322" mass="36627">MSQRHSFTGKPKLGISACLLGAEVRYNGGHKESRLCSRTLNEYFDFVPLCPEVAIGLGTPREPIRLVGDPQAPRAVGTVNRAVDVTAPLAAYGERVAEEQTELCGYIFMQQSPSCGLHRVKVYQDNGRPSEPQGRGIFAQAFCARHPDLPVEEDGRLNDPILRENFITRVFAYAEWQQLLRQGLTRKALIDFHSRYKYLLMATHPMQYKALGRLLGNLAQHDLNELAPHYFSQLMEALKHCATRRTHSNVLQHLCGYLKQNLSREDKAEIQQLIGQYRQGVVPLVVPMTLLKHHFRRHPDDYIAQQVYLQPHPEDLSLRNAL</sequence>
<reference evidence="2 3" key="1">
    <citation type="submission" date="2019-11" db="EMBL/GenBank/DDBJ databases">
        <title>Pseudomonas flavidum sp. nov., isolated from Baiyang Lake.</title>
        <authorList>
            <person name="Zhao Y."/>
        </authorList>
    </citation>
    <scope>NUCLEOTIDE SEQUENCE [LARGE SCALE GENOMIC DNA]</scope>
    <source>
        <strain evidence="3">R-22-3 w-18</strain>
    </source>
</reference>
<name>A0A6I4KTL5_9PSED</name>
<dbReference type="PANTHER" id="PTHR30087">
    <property type="entry name" value="INNER MEMBRANE PROTEIN"/>
    <property type="match status" value="1"/>
</dbReference>
<proteinExistence type="predicted"/>
<comment type="caution">
    <text evidence="2">The sequence shown here is derived from an EMBL/GenBank/DDBJ whole genome shotgun (WGS) entry which is preliminary data.</text>
</comment>
<organism evidence="2 3">
    <name type="scientific">Pseudomonas xionganensis</name>
    <dbReference type="NCBI Taxonomy" id="2654845"/>
    <lineage>
        <taxon>Bacteria</taxon>
        <taxon>Pseudomonadati</taxon>
        <taxon>Pseudomonadota</taxon>
        <taxon>Gammaproteobacteria</taxon>
        <taxon>Pseudomonadales</taxon>
        <taxon>Pseudomonadaceae</taxon>
        <taxon>Pseudomonas</taxon>
    </lineage>
</organism>
<dbReference type="InterPro" id="IPR007553">
    <property type="entry name" value="2-thiour_desulf"/>
</dbReference>